<protein>
    <submittedName>
        <fullName evidence="2">Glycosyl transferase family 1</fullName>
    </submittedName>
</protein>
<accession>A0A1S8DGN8</accession>
<dbReference type="SUPFAM" id="SSF53756">
    <property type="entry name" value="UDP-Glycosyltransferase/glycogen phosphorylase"/>
    <property type="match status" value="1"/>
</dbReference>
<evidence type="ECO:0000259" key="1">
    <source>
        <dbReference type="Pfam" id="PF11997"/>
    </source>
</evidence>
<keyword evidence="2" id="KW-0808">Transferase</keyword>
<proteinExistence type="predicted"/>
<dbReference type="Proteomes" id="UP000242847">
    <property type="component" value="Unassembled WGS sequence"/>
</dbReference>
<dbReference type="AlphaFoldDB" id="A0A1S8DGN8"/>
<dbReference type="InterPro" id="IPR047691">
    <property type="entry name" value="PelF-like"/>
</dbReference>
<name>A0A1S8DGN8_9GAMM</name>
<keyword evidence="3" id="KW-1185">Reference proteome</keyword>
<organism evidence="2 3">
    <name type="scientific">Halopseudomonas pachastrellae</name>
    <dbReference type="NCBI Taxonomy" id="254161"/>
    <lineage>
        <taxon>Bacteria</taxon>
        <taxon>Pseudomonadati</taxon>
        <taxon>Pseudomonadota</taxon>
        <taxon>Gammaproteobacteria</taxon>
        <taxon>Pseudomonadales</taxon>
        <taxon>Pseudomonadaceae</taxon>
        <taxon>Halopseudomonas</taxon>
    </lineage>
</organism>
<dbReference type="OrthoDB" id="9772485at2"/>
<dbReference type="Gene3D" id="3.40.50.2000">
    <property type="entry name" value="Glycogen Phosphorylase B"/>
    <property type="match status" value="2"/>
</dbReference>
<dbReference type="STRING" id="254161.SAMN05216256_102147"/>
<evidence type="ECO:0000313" key="3">
    <source>
        <dbReference type="Proteomes" id="UP000242847"/>
    </source>
</evidence>
<dbReference type="Pfam" id="PF11997">
    <property type="entry name" value="DUF3492"/>
    <property type="match status" value="1"/>
</dbReference>
<comment type="caution">
    <text evidence="2">The sequence shown here is derived from an EMBL/GenBank/DDBJ whole genome shotgun (WGS) entry which is preliminary data.</text>
</comment>
<sequence>MSAPQADICLLLEGTWPYVRGGVSSWVHQMLLGLPDVRFSVVFIGGERSSYPKRHYEVPPNVVHLQEVFVSDAWRYQARPDDTPPVGDRDALQSLYRYFQHPDAPGPEQGQQLLQQLAAGRITSAQMLRSEASWQVLSQGYLEHCSDPSFIDYFWTLRTMQAPLIMLTELLASLPRARAVHAVSTGYAGLLGALLKGYWQCPFILTEHGIYTKERKIDLAQAAWVAGKSEEAEISGLAASSGYIRTLWIRYFERAGLLAYQNADPIISLYEGNRARQIRDGADAALTQVIPNGIALSDWQRVRAQRGEGIAPVAGLIGRVVPIKDVKTFLRAVRSVVSEIPEFEAWIVGPEDEDPGYAQECHSLVSSLGLTGQVHFLGFRNIREIMPQLGVMVLTSISEAQPLVILEAWCAGTPVVSTDVGSCRELIEGVGEQDRALGSAGEVVPIADPQATARAIQRLLQNPERWHAAQRTGEQRVQERYSDELMFARYSRLYRDAMGEG</sequence>
<gene>
    <name evidence="2" type="ORF">BXT89_07315</name>
</gene>
<dbReference type="Pfam" id="PF13692">
    <property type="entry name" value="Glyco_trans_1_4"/>
    <property type="match status" value="1"/>
</dbReference>
<dbReference type="RefSeq" id="WP_083726196.1">
    <property type="nucleotide sequence ID" value="NZ_FOUD01000002.1"/>
</dbReference>
<dbReference type="PANTHER" id="PTHR12526">
    <property type="entry name" value="GLYCOSYLTRANSFERASE"/>
    <property type="match status" value="1"/>
</dbReference>
<feature type="domain" description="DUF3492" evidence="1">
    <location>
        <begin position="6"/>
        <end position="284"/>
    </location>
</feature>
<dbReference type="NCBIfam" id="NF038011">
    <property type="entry name" value="PelF"/>
    <property type="match status" value="1"/>
</dbReference>
<dbReference type="PANTHER" id="PTHR12526:SF608">
    <property type="entry name" value="PELF"/>
    <property type="match status" value="1"/>
</dbReference>
<dbReference type="EMBL" id="MUBC01000012">
    <property type="protein sequence ID" value="ONM44564.1"/>
    <property type="molecule type" value="Genomic_DNA"/>
</dbReference>
<reference evidence="2 3" key="1">
    <citation type="submission" date="2017-01" db="EMBL/GenBank/DDBJ databases">
        <title>Draft genome sequence of Pseudomonas pachastrellae type strain CCUG 46540T from a deep sea.</title>
        <authorList>
            <person name="Gomila M."/>
            <person name="Mulet M."/>
            <person name="Lalucat J."/>
            <person name="Garcia-Valdes E."/>
        </authorList>
    </citation>
    <scope>NUCLEOTIDE SEQUENCE [LARGE SCALE GENOMIC DNA]</scope>
    <source>
        <strain evidence="2 3">CCUG 46540</strain>
    </source>
</reference>
<evidence type="ECO:0000313" key="2">
    <source>
        <dbReference type="EMBL" id="ONM44564.1"/>
    </source>
</evidence>
<dbReference type="InterPro" id="IPR022622">
    <property type="entry name" value="DUF3492"/>
</dbReference>
<dbReference type="GO" id="GO:0016740">
    <property type="term" value="F:transferase activity"/>
    <property type="evidence" value="ECO:0007669"/>
    <property type="project" value="UniProtKB-KW"/>
</dbReference>
<dbReference type="CDD" id="cd03813">
    <property type="entry name" value="GT4-like"/>
    <property type="match status" value="1"/>
</dbReference>